<sequence>MANYIAQGASRAAQNPLINTFQAVIGGEQVLACDARELHSFLQNRRQFADWMKQRIEQGGFTENLDYVSFSQKSEKPQPAANCSANAEKMSRQLRASPEVVKKSVGGRPTTEYVIAIDMAKHLGMMERNEQGKAIRAYFIEVEKQALHSTAAVRDVMTGARGDIPFVLNHFENEDGHSLTASLDELGVMWVCAGMLGDMLGLENTLALVQAHCRPEGVRMWMDQQVFVDEMNTHRLLARSGAAAADHVSDWLAREVLPALRQASFDRLAGLNPDDAQQVDRLSAPQYMKQARELLYGYLETAFGDVCRAPALPQPSAALVDGLLASLLTNNRWLLSFDRNLQMSLQPVSRAAELVAVDERSDLEQLMRNVPVELLPELINRCVARLGSAAARRG</sequence>
<dbReference type="OrthoDB" id="8611785at2"/>
<gene>
    <name evidence="2" type="ORF">BUE93_21380</name>
</gene>
<dbReference type="RefSeq" id="WP_106078191.1">
    <property type="nucleotide sequence ID" value="NZ_MTBD01000097.1"/>
</dbReference>
<dbReference type="Proteomes" id="UP000239469">
    <property type="component" value="Unassembled WGS sequence"/>
</dbReference>
<dbReference type="EMBL" id="MTBD01000097">
    <property type="protein sequence ID" value="PRP68596.1"/>
    <property type="molecule type" value="Genomic_DNA"/>
</dbReference>
<dbReference type="PANTHER" id="PTHR36180">
    <property type="entry name" value="DNA-BINDING PROTEIN-RELATED-RELATED"/>
    <property type="match status" value="1"/>
</dbReference>
<organism evidence="2 3">
    <name type="scientific">Chromobacterium amazonense</name>
    <dbReference type="NCBI Taxonomy" id="1382803"/>
    <lineage>
        <taxon>Bacteria</taxon>
        <taxon>Pseudomonadati</taxon>
        <taxon>Pseudomonadota</taxon>
        <taxon>Betaproteobacteria</taxon>
        <taxon>Neisseriales</taxon>
        <taxon>Chromobacteriaceae</taxon>
        <taxon>Chromobacterium</taxon>
    </lineage>
</organism>
<comment type="caution">
    <text evidence="2">The sequence shown here is derived from an EMBL/GenBank/DDBJ whole genome shotgun (WGS) entry which is preliminary data.</text>
</comment>
<proteinExistence type="predicted"/>
<dbReference type="Pfam" id="PF08346">
    <property type="entry name" value="AntA"/>
    <property type="match status" value="2"/>
</dbReference>
<dbReference type="InterPro" id="IPR003497">
    <property type="entry name" value="BRO_N_domain"/>
</dbReference>
<evidence type="ECO:0000313" key="3">
    <source>
        <dbReference type="Proteomes" id="UP000239469"/>
    </source>
</evidence>
<dbReference type="InterPro" id="IPR013557">
    <property type="entry name" value="AntA/B_antirep"/>
</dbReference>
<protein>
    <recommendedName>
        <fullName evidence="1">Bro-N domain-containing protein</fullName>
    </recommendedName>
</protein>
<accession>A0A2S9WYX3</accession>
<reference evidence="2 3" key="1">
    <citation type="submission" date="2017-01" db="EMBL/GenBank/DDBJ databases">
        <title>New insights into the genetic diversity of Chromobacterium isolated from tropical freshwater lake.</title>
        <authorList>
            <person name="Santos A.B."/>
            <person name="Nascimento A.M."/>
            <person name="Da Silva P.C."/>
        </authorList>
    </citation>
    <scope>NUCLEOTIDE SEQUENCE [LARGE SCALE GENOMIC DNA]</scope>
    <source>
        <strain evidence="2 3">56AF</strain>
    </source>
</reference>
<dbReference type="PANTHER" id="PTHR36180:SF1">
    <property type="entry name" value="ANTA_ANTB ANTIREPRESSOR DOMAIN-CONTAINING PROTEIN"/>
    <property type="match status" value="1"/>
</dbReference>
<evidence type="ECO:0000259" key="1">
    <source>
        <dbReference type="PROSITE" id="PS51750"/>
    </source>
</evidence>
<evidence type="ECO:0000313" key="2">
    <source>
        <dbReference type="EMBL" id="PRP68596.1"/>
    </source>
</evidence>
<feature type="domain" description="Bro-N" evidence="1">
    <location>
        <begin position="161"/>
        <end position="264"/>
    </location>
</feature>
<name>A0A2S9WYX3_9NEIS</name>
<dbReference type="AlphaFoldDB" id="A0A2S9WYX3"/>
<dbReference type="PROSITE" id="PS51750">
    <property type="entry name" value="BRO_N"/>
    <property type="match status" value="1"/>
</dbReference>